<proteinExistence type="inferred from homology"/>
<keyword evidence="12" id="KW-1185">Reference proteome</keyword>
<feature type="domain" description="DNA methylase N-4/N-6" evidence="10">
    <location>
        <begin position="97"/>
        <end position="339"/>
    </location>
</feature>
<evidence type="ECO:0000256" key="4">
    <source>
        <dbReference type="ARBA" id="ARBA00022691"/>
    </source>
</evidence>
<dbReference type="SUPFAM" id="SSF53335">
    <property type="entry name" value="S-adenosyl-L-methionine-dependent methyltransferases"/>
    <property type="match status" value="1"/>
</dbReference>
<name>A0A6S7BE87_9BURK</name>
<feature type="region of interest" description="Disordered" evidence="9">
    <location>
        <begin position="1"/>
        <end position="43"/>
    </location>
</feature>
<protein>
    <recommendedName>
        <fullName evidence="8">Methyltransferase</fullName>
        <ecNumber evidence="8">2.1.1.-</ecNumber>
    </recommendedName>
</protein>
<dbReference type="InterPro" id="IPR002941">
    <property type="entry name" value="DNA_methylase_N4/N6"/>
</dbReference>
<feature type="compositionally biased region" description="Basic and acidic residues" evidence="9">
    <location>
        <begin position="8"/>
        <end position="17"/>
    </location>
</feature>
<dbReference type="InterPro" id="IPR001091">
    <property type="entry name" value="RM_Methyltransferase"/>
</dbReference>
<sequence length="347" mass="38796">MDDTVAAARERKTRETSPSKPNAKPKAAKVNPKPLTKANPKPLTKANAALVPTVATHEAFTHPELRKVAFYSDDHVLILNMDVREAMTHLAKAGVSVNCMVTSPPFYGQRDYEVDGQIGLEEHPRQFIENLVESFESARPVLAENGSLWVNLGDTYWSGKGEHRSGESKQSARRFGLRPQDKTGDGLLCKPKQLLLIPHRFAIAMQDKDWLVRNDNVWVKPNPIPDQVRDRCSMSHEYMFHMVKSRWYYFDKSAVGRKSDSGSVLPPPDTWEIAPARNSHQHKARFSEELVRIPILATTPPGGVVLDPFGGSGTSLAFARKNGFRAIGIDIKKEFCQLMVDQLTDGE</sequence>
<dbReference type="InterPro" id="IPR029063">
    <property type="entry name" value="SAM-dependent_MTases_sf"/>
</dbReference>
<keyword evidence="5" id="KW-0680">Restriction system</keyword>
<dbReference type="PRINTS" id="PR00508">
    <property type="entry name" value="S21N4MTFRASE"/>
</dbReference>
<evidence type="ECO:0000256" key="9">
    <source>
        <dbReference type="SAM" id="MobiDB-lite"/>
    </source>
</evidence>
<dbReference type="GO" id="GO:0003677">
    <property type="term" value="F:DNA binding"/>
    <property type="evidence" value="ECO:0007669"/>
    <property type="project" value="UniProtKB-KW"/>
</dbReference>
<keyword evidence="4" id="KW-0949">S-adenosyl-L-methionine</keyword>
<evidence type="ECO:0000256" key="5">
    <source>
        <dbReference type="ARBA" id="ARBA00022747"/>
    </source>
</evidence>
<evidence type="ECO:0000313" key="11">
    <source>
        <dbReference type="EMBL" id="CAB3797469.1"/>
    </source>
</evidence>
<dbReference type="Gene3D" id="3.40.50.150">
    <property type="entry name" value="Vaccinia Virus protein VP39"/>
    <property type="match status" value="1"/>
</dbReference>
<gene>
    <name evidence="11" type="ORF">LMG28138_04252</name>
</gene>
<evidence type="ECO:0000256" key="1">
    <source>
        <dbReference type="ARBA" id="ARBA00010203"/>
    </source>
</evidence>
<dbReference type="Pfam" id="PF01555">
    <property type="entry name" value="N6_N4_Mtase"/>
    <property type="match status" value="1"/>
</dbReference>
<dbReference type="GO" id="GO:0015667">
    <property type="term" value="F:site-specific DNA-methyltransferase (cytosine-N4-specific) activity"/>
    <property type="evidence" value="ECO:0007669"/>
    <property type="project" value="UniProtKB-EC"/>
</dbReference>
<comment type="catalytic activity">
    <reaction evidence="7">
        <text>a 2'-deoxycytidine in DNA + S-adenosyl-L-methionine = an N(4)-methyl-2'-deoxycytidine in DNA + S-adenosyl-L-homocysteine + H(+)</text>
        <dbReference type="Rhea" id="RHEA:16857"/>
        <dbReference type="Rhea" id="RHEA-COMP:11369"/>
        <dbReference type="Rhea" id="RHEA-COMP:13674"/>
        <dbReference type="ChEBI" id="CHEBI:15378"/>
        <dbReference type="ChEBI" id="CHEBI:57856"/>
        <dbReference type="ChEBI" id="CHEBI:59789"/>
        <dbReference type="ChEBI" id="CHEBI:85452"/>
        <dbReference type="ChEBI" id="CHEBI:137933"/>
        <dbReference type="EC" id="2.1.1.113"/>
    </reaction>
</comment>
<dbReference type="InterPro" id="IPR017985">
    <property type="entry name" value="MeTrfase_CN4_CS"/>
</dbReference>
<dbReference type="Proteomes" id="UP000494115">
    <property type="component" value="Unassembled WGS sequence"/>
</dbReference>
<feature type="region of interest" description="Disordered" evidence="9">
    <location>
        <begin position="159"/>
        <end position="179"/>
    </location>
</feature>
<dbReference type="EC" id="2.1.1.-" evidence="8"/>
<keyword evidence="2" id="KW-0489">Methyltransferase</keyword>
<dbReference type="GO" id="GO:0009307">
    <property type="term" value="P:DNA restriction-modification system"/>
    <property type="evidence" value="ECO:0007669"/>
    <property type="project" value="UniProtKB-KW"/>
</dbReference>
<organism evidence="11 12">
    <name type="scientific">Pararobbsia alpina</name>
    <dbReference type="NCBI Taxonomy" id="621374"/>
    <lineage>
        <taxon>Bacteria</taxon>
        <taxon>Pseudomonadati</taxon>
        <taxon>Pseudomonadota</taxon>
        <taxon>Betaproteobacteria</taxon>
        <taxon>Burkholderiales</taxon>
        <taxon>Burkholderiaceae</taxon>
        <taxon>Pararobbsia</taxon>
    </lineage>
</organism>
<feature type="compositionally biased region" description="Low complexity" evidence="9">
    <location>
        <begin position="18"/>
        <end position="34"/>
    </location>
</feature>
<keyword evidence="6" id="KW-0238">DNA-binding</keyword>
<dbReference type="AlphaFoldDB" id="A0A6S7BE87"/>
<dbReference type="RefSeq" id="WP_175106776.1">
    <property type="nucleotide sequence ID" value="NZ_CADIKM010000026.1"/>
</dbReference>
<keyword evidence="3" id="KW-0808">Transferase</keyword>
<evidence type="ECO:0000256" key="8">
    <source>
        <dbReference type="RuleBase" id="RU362026"/>
    </source>
</evidence>
<dbReference type="GO" id="GO:0008170">
    <property type="term" value="F:N-methyltransferase activity"/>
    <property type="evidence" value="ECO:0007669"/>
    <property type="project" value="InterPro"/>
</dbReference>
<evidence type="ECO:0000313" key="12">
    <source>
        <dbReference type="Proteomes" id="UP000494115"/>
    </source>
</evidence>
<evidence type="ECO:0000256" key="3">
    <source>
        <dbReference type="ARBA" id="ARBA00022679"/>
    </source>
</evidence>
<dbReference type="PROSITE" id="PS00093">
    <property type="entry name" value="N4_MTASE"/>
    <property type="match status" value="1"/>
</dbReference>
<dbReference type="EMBL" id="CADIKM010000026">
    <property type="protein sequence ID" value="CAB3797469.1"/>
    <property type="molecule type" value="Genomic_DNA"/>
</dbReference>
<comment type="similarity">
    <text evidence="1">Belongs to the N(4)/N(6)-methyltransferase family. N(4) subfamily.</text>
</comment>
<reference evidence="11 12" key="1">
    <citation type="submission" date="2020-04" db="EMBL/GenBank/DDBJ databases">
        <authorList>
            <person name="De Canck E."/>
        </authorList>
    </citation>
    <scope>NUCLEOTIDE SEQUENCE [LARGE SCALE GENOMIC DNA]</scope>
    <source>
        <strain evidence="11 12">LMG 28138</strain>
    </source>
</reference>
<evidence type="ECO:0000256" key="2">
    <source>
        <dbReference type="ARBA" id="ARBA00022603"/>
    </source>
</evidence>
<evidence type="ECO:0000256" key="7">
    <source>
        <dbReference type="ARBA" id="ARBA00049120"/>
    </source>
</evidence>
<accession>A0A6S7BE87</accession>
<evidence type="ECO:0000259" key="10">
    <source>
        <dbReference type="Pfam" id="PF01555"/>
    </source>
</evidence>
<dbReference type="GO" id="GO:0032259">
    <property type="term" value="P:methylation"/>
    <property type="evidence" value="ECO:0007669"/>
    <property type="project" value="UniProtKB-KW"/>
</dbReference>
<evidence type="ECO:0000256" key="6">
    <source>
        <dbReference type="ARBA" id="ARBA00023125"/>
    </source>
</evidence>